<dbReference type="InterPro" id="IPR003158">
    <property type="entry name" value="Photosyn_RC_cyt_c-su"/>
</dbReference>
<keyword evidence="6" id="KW-0479">Metal-binding</keyword>
<evidence type="ECO:0000256" key="7">
    <source>
        <dbReference type="ARBA" id="ARBA00022982"/>
    </source>
</evidence>
<keyword evidence="10" id="KW-0812">Transmembrane</keyword>
<feature type="compositionally biased region" description="Polar residues" evidence="9">
    <location>
        <begin position="396"/>
        <end position="422"/>
    </location>
</feature>
<dbReference type="GO" id="GO:0005506">
    <property type="term" value="F:iron ion binding"/>
    <property type="evidence" value="ECO:0007669"/>
    <property type="project" value="InterPro"/>
</dbReference>
<dbReference type="RefSeq" id="WP_116681850.1">
    <property type="nucleotide sequence ID" value="NZ_QURL01000002.1"/>
</dbReference>
<dbReference type="GO" id="GO:0020037">
    <property type="term" value="F:heme binding"/>
    <property type="evidence" value="ECO:0007669"/>
    <property type="project" value="InterPro"/>
</dbReference>
<evidence type="ECO:0000256" key="4">
    <source>
        <dbReference type="ARBA" id="ARBA00022531"/>
    </source>
</evidence>
<feature type="compositionally biased region" description="Polar residues" evidence="9">
    <location>
        <begin position="506"/>
        <end position="530"/>
    </location>
</feature>
<keyword evidence="4" id="KW-0602">Photosynthesis</keyword>
<feature type="compositionally biased region" description="Low complexity" evidence="9">
    <location>
        <begin position="538"/>
        <end position="565"/>
    </location>
</feature>
<feature type="compositionally biased region" description="Polar residues" evidence="9">
    <location>
        <begin position="573"/>
        <end position="586"/>
    </location>
</feature>
<dbReference type="CDD" id="cd09224">
    <property type="entry name" value="CytoC_RC"/>
    <property type="match status" value="1"/>
</dbReference>
<protein>
    <recommendedName>
        <fullName evidence="2">Photosynthetic reaction center cytochrome c subunit</fullName>
    </recommendedName>
</protein>
<feature type="transmembrane region" description="Helical" evidence="10">
    <location>
        <begin position="15"/>
        <end position="39"/>
    </location>
</feature>
<dbReference type="EMBL" id="QURL01000002">
    <property type="protein sequence ID" value="RFC64953.1"/>
    <property type="molecule type" value="Genomic_DNA"/>
</dbReference>
<keyword evidence="7" id="KW-0249">Electron transport</keyword>
<evidence type="ECO:0000256" key="1">
    <source>
        <dbReference type="ARBA" id="ARBA00003196"/>
    </source>
</evidence>
<dbReference type="GO" id="GO:0019684">
    <property type="term" value="P:photosynthesis, light reaction"/>
    <property type="evidence" value="ECO:0007669"/>
    <property type="project" value="InterPro"/>
</dbReference>
<proteinExistence type="predicted"/>
<evidence type="ECO:0000256" key="2">
    <source>
        <dbReference type="ARBA" id="ARBA00015978"/>
    </source>
</evidence>
<accession>A0A371X6W7</accession>
<dbReference type="Gene3D" id="1.10.468.10">
    <property type="entry name" value="Photosynthetic Reaction Center, subunit C, domain 2"/>
    <property type="match status" value="2"/>
</dbReference>
<keyword evidence="10" id="KW-0472">Membrane</keyword>
<evidence type="ECO:0000256" key="9">
    <source>
        <dbReference type="SAM" id="MobiDB-lite"/>
    </source>
</evidence>
<keyword evidence="10" id="KW-1133">Transmembrane helix</keyword>
<dbReference type="GO" id="GO:0030077">
    <property type="term" value="C:plasma membrane light-harvesting complex"/>
    <property type="evidence" value="ECO:0007669"/>
    <property type="project" value="InterPro"/>
</dbReference>
<keyword evidence="3" id="KW-0813">Transport</keyword>
<evidence type="ECO:0000313" key="11">
    <source>
        <dbReference type="EMBL" id="RFC64953.1"/>
    </source>
</evidence>
<dbReference type="Pfam" id="PF02276">
    <property type="entry name" value="CytoC_RC"/>
    <property type="match status" value="1"/>
</dbReference>
<dbReference type="InterPro" id="IPR036280">
    <property type="entry name" value="Multihaem_cyt_sf"/>
</dbReference>
<evidence type="ECO:0000256" key="3">
    <source>
        <dbReference type="ARBA" id="ARBA00022448"/>
    </source>
</evidence>
<gene>
    <name evidence="11" type="ORF">DYI37_03535</name>
</gene>
<comment type="caution">
    <text evidence="11">The sequence shown here is derived from an EMBL/GenBank/DDBJ whole genome shotgun (WGS) entry which is preliminary data.</text>
</comment>
<sequence length="586" mass="62316">MTNERRKRKAPRHRVAPIITGVLALAAVLVILTVPPWVLPPIDAISTGPRAIEMVQFKDADRKPNYTLPEALPAAEPYEGEQKASELYENVEVLGDLSEGEFTRLMLAITEWVSPEQGCEYCHNVEEGFASDAVYTKVVARQMLKMTRHLNTAWPEHVAPAGVTCFTCHRGKNVPDESWYKQNPPSGDQFMGKPRPWHLEAKTIQQFFPSVPYQEYYLDEQPQYKIQASQPLVSASGRSNTAREQSAEDMYLLMMQNANSLGVNCTYCHNSRAFWDWSQSPPFRWIAYWGIRMVRDINIDYITPITDVFPPERLGPLGDPAKVHCGTCHRGETKPLGGYDLMHAYTAGLSEDGNVPDPSPKQAILLGTAKPVAAEGNAFDQEGEVQPTPAPVSESAIEQSVAPDQSGSQSGDGVEYESQTEPGQPVDAPAIEGATEALPPESPTQSAPPGDYPTGVDAPDGAAPQQMRPGTSVVDEDGTADAPSAGDPGTGSEALTATDPEPASPTDGTSQPTPQNEGNTSMTPGQQPENSVGGAGSAGEASAQQPSGSASGASAGNGSQAAPASGGSGSGGNRTPTITVLPRPSN</sequence>
<dbReference type="InterPro" id="IPR023119">
    <property type="entry name" value="Multihaem_cyt_PRC_cyt_su-like"/>
</dbReference>
<evidence type="ECO:0000256" key="6">
    <source>
        <dbReference type="ARBA" id="ARBA00022723"/>
    </source>
</evidence>
<dbReference type="GO" id="GO:0009055">
    <property type="term" value="F:electron transfer activity"/>
    <property type="evidence" value="ECO:0007669"/>
    <property type="project" value="InterPro"/>
</dbReference>
<reference evidence="11 12" key="1">
    <citation type="submission" date="2018-08" db="EMBL/GenBank/DDBJ databases">
        <title>Fulvimarina sp. 85, whole genome shotgun sequence.</title>
        <authorList>
            <person name="Tuo L."/>
        </authorList>
    </citation>
    <scope>NUCLEOTIDE SEQUENCE [LARGE SCALE GENOMIC DNA]</scope>
    <source>
        <strain evidence="11 12">85</strain>
    </source>
</reference>
<evidence type="ECO:0000256" key="10">
    <source>
        <dbReference type="SAM" id="Phobius"/>
    </source>
</evidence>
<evidence type="ECO:0000256" key="5">
    <source>
        <dbReference type="ARBA" id="ARBA00022617"/>
    </source>
</evidence>
<evidence type="ECO:0000313" key="12">
    <source>
        <dbReference type="Proteomes" id="UP000264310"/>
    </source>
</evidence>
<keyword evidence="8" id="KW-0408">Iron</keyword>
<comment type="function">
    <text evidence="1">The reaction center of purple bacteria contains a tightly bound cytochrome molecule which re-reduces the photo oxidized primary electron donor.</text>
</comment>
<name>A0A371X6W7_9HYPH</name>
<feature type="region of interest" description="Disordered" evidence="9">
    <location>
        <begin position="382"/>
        <end position="586"/>
    </location>
</feature>
<dbReference type="Proteomes" id="UP000264310">
    <property type="component" value="Unassembled WGS sequence"/>
</dbReference>
<dbReference type="SUPFAM" id="SSF48695">
    <property type="entry name" value="Multiheme cytochromes"/>
    <property type="match status" value="1"/>
</dbReference>
<dbReference type="AlphaFoldDB" id="A0A371X6W7"/>
<dbReference type="OrthoDB" id="9813732at2"/>
<keyword evidence="5" id="KW-0349">Heme</keyword>
<dbReference type="NCBIfam" id="NF040706">
    <property type="entry name" value="photo_cyt_PufC"/>
    <property type="match status" value="1"/>
</dbReference>
<organism evidence="11 12">
    <name type="scientific">Fulvimarina endophytica</name>
    <dbReference type="NCBI Taxonomy" id="2293836"/>
    <lineage>
        <taxon>Bacteria</taxon>
        <taxon>Pseudomonadati</taxon>
        <taxon>Pseudomonadota</taxon>
        <taxon>Alphaproteobacteria</taxon>
        <taxon>Hyphomicrobiales</taxon>
        <taxon>Aurantimonadaceae</taxon>
        <taxon>Fulvimarina</taxon>
    </lineage>
</organism>
<evidence type="ECO:0000256" key="8">
    <source>
        <dbReference type="ARBA" id="ARBA00023004"/>
    </source>
</evidence>
<keyword evidence="12" id="KW-1185">Reference proteome</keyword>